<protein>
    <recommendedName>
        <fullName evidence="2">EamA domain-containing protein</fullName>
    </recommendedName>
</protein>
<dbReference type="AlphaFoldDB" id="A0A382XKC7"/>
<evidence type="ECO:0000259" key="2">
    <source>
        <dbReference type="Pfam" id="PF00892"/>
    </source>
</evidence>
<dbReference type="EMBL" id="UINC01167977">
    <property type="protein sequence ID" value="SVD70768.1"/>
    <property type="molecule type" value="Genomic_DNA"/>
</dbReference>
<dbReference type="GO" id="GO:0016020">
    <property type="term" value="C:membrane"/>
    <property type="evidence" value="ECO:0007669"/>
    <property type="project" value="InterPro"/>
</dbReference>
<feature type="non-terminal residue" evidence="3">
    <location>
        <position position="113"/>
    </location>
</feature>
<feature type="transmembrane region" description="Helical" evidence="1">
    <location>
        <begin position="89"/>
        <end position="109"/>
    </location>
</feature>
<keyword evidence="1" id="KW-0812">Transmembrane</keyword>
<evidence type="ECO:0000313" key="3">
    <source>
        <dbReference type="EMBL" id="SVD70768.1"/>
    </source>
</evidence>
<gene>
    <name evidence="3" type="ORF">METZ01_LOCUS423622</name>
</gene>
<evidence type="ECO:0000256" key="1">
    <source>
        <dbReference type="SAM" id="Phobius"/>
    </source>
</evidence>
<keyword evidence="1" id="KW-1133">Transmembrane helix</keyword>
<dbReference type="InterPro" id="IPR037185">
    <property type="entry name" value="EmrE-like"/>
</dbReference>
<feature type="domain" description="EamA" evidence="2">
    <location>
        <begin position="6"/>
        <end position="106"/>
    </location>
</feature>
<feature type="transmembrane region" description="Helical" evidence="1">
    <location>
        <begin position="34"/>
        <end position="54"/>
    </location>
</feature>
<sequence>MSLRLISILFLALVSVSSTSLVIRHLAVVPALTMAFWRLFLAGGMLWGYSLFSVREKLSMENRKRTVLAGVLLGCHFACFFIGVKNTSIANSTLLATLGPVFTAIIVYGQGNP</sequence>
<name>A0A382XKC7_9ZZZZ</name>
<accession>A0A382XKC7</accession>
<organism evidence="3">
    <name type="scientific">marine metagenome</name>
    <dbReference type="NCBI Taxonomy" id="408172"/>
    <lineage>
        <taxon>unclassified sequences</taxon>
        <taxon>metagenomes</taxon>
        <taxon>ecological metagenomes</taxon>
    </lineage>
</organism>
<proteinExistence type="predicted"/>
<dbReference type="Pfam" id="PF00892">
    <property type="entry name" value="EamA"/>
    <property type="match status" value="1"/>
</dbReference>
<reference evidence="3" key="1">
    <citation type="submission" date="2018-05" db="EMBL/GenBank/DDBJ databases">
        <authorList>
            <person name="Lanie J.A."/>
            <person name="Ng W.-L."/>
            <person name="Kazmierczak K.M."/>
            <person name="Andrzejewski T.M."/>
            <person name="Davidsen T.M."/>
            <person name="Wayne K.J."/>
            <person name="Tettelin H."/>
            <person name="Glass J.I."/>
            <person name="Rusch D."/>
            <person name="Podicherti R."/>
            <person name="Tsui H.-C.T."/>
            <person name="Winkler M.E."/>
        </authorList>
    </citation>
    <scope>NUCLEOTIDE SEQUENCE</scope>
</reference>
<feature type="transmembrane region" description="Helical" evidence="1">
    <location>
        <begin position="66"/>
        <end position="83"/>
    </location>
</feature>
<dbReference type="SUPFAM" id="SSF103481">
    <property type="entry name" value="Multidrug resistance efflux transporter EmrE"/>
    <property type="match status" value="1"/>
</dbReference>
<keyword evidence="1" id="KW-0472">Membrane</keyword>
<dbReference type="InterPro" id="IPR000620">
    <property type="entry name" value="EamA_dom"/>
</dbReference>